<dbReference type="EMBL" id="CAJOBB010004317">
    <property type="protein sequence ID" value="CAF4083780.1"/>
    <property type="molecule type" value="Genomic_DNA"/>
</dbReference>
<organism evidence="4 6">
    <name type="scientific">Adineta steineri</name>
    <dbReference type="NCBI Taxonomy" id="433720"/>
    <lineage>
        <taxon>Eukaryota</taxon>
        <taxon>Metazoa</taxon>
        <taxon>Spiralia</taxon>
        <taxon>Gnathifera</taxon>
        <taxon>Rotifera</taxon>
        <taxon>Eurotatoria</taxon>
        <taxon>Bdelloidea</taxon>
        <taxon>Adinetida</taxon>
        <taxon>Adinetidae</taxon>
        <taxon>Adineta</taxon>
    </lineage>
</organism>
<gene>
    <name evidence="2" type="ORF">IZO911_LOCUS10108</name>
    <name evidence="3" type="ORF">JYZ213_LOCUS19237</name>
    <name evidence="4" type="ORF">KXQ929_LOCUS33517</name>
    <name evidence="5" type="ORF">OXD698_LOCUS37325</name>
</gene>
<comment type="caution">
    <text evidence="4">The sequence shown here is derived from an EMBL/GenBank/DDBJ whole genome shotgun (WGS) entry which is preliminary data.</text>
</comment>
<dbReference type="Proteomes" id="UP000663860">
    <property type="component" value="Unassembled WGS sequence"/>
</dbReference>
<feature type="chain" id="PRO_5035619763" description="Secreted protein" evidence="1">
    <location>
        <begin position="17"/>
        <end position="112"/>
    </location>
</feature>
<evidence type="ECO:0008006" key="7">
    <source>
        <dbReference type="Google" id="ProtNLM"/>
    </source>
</evidence>
<feature type="signal peptide" evidence="1">
    <location>
        <begin position="1"/>
        <end position="16"/>
    </location>
</feature>
<sequence>MLAWINLLTIFILNFGNFHCNILLYNTEYSQIGEKFDCLYFLTTDGQNIPFCQRQNGVQKLDRNNTKCENEGEAQFFQSLLDETVILQYRAKVIDSWDTQRYGTILCYSTLN</sequence>
<protein>
    <recommendedName>
        <fullName evidence="7">Secreted protein</fullName>
    </recommendedName>
</protein>
<dbReference type="Proteomes" id="UP000663844">
    <property type="component" value="Unassembled WGS sequence"/>
</dbReference>
<evidence type="ECO:0000313" key="3">
    <source>
        <dbReference type="EMBL" id="CAF1061337.1"/>
    </source>
</evidence>
<evidence type="ECO:0000313" key="4">
    <source>
        <dbReference type="EMBL" id="CAF4083780.1"/>
    </source>
</evidence>
<proteinExistence type="predicted"/>
<evidence type="ECO:0000256" key="1">
    <source>
        <dbReference type="SAM" id="SignalP"/>
    </source>
</evidence>
<dbReference type="EMBL" id="CAJOAZ010006516">
    <property type="protein sequence ID" value="CAF4136894.1"/>
    <property type="molecule type" value="Genomic_DNA"/>
</dbReference>
<name>A0A819U5J9_9BILA</name>
<evidence type="ECO:0000313" key="6">
    <source>
        <dbReference type="Proteomes" id="UP000663868"/>
    </source>
</evidence>
<dbReference type="Proteomes" id="UP000663868">
    <property type="component" value="Unassembled WGS sequence"/>
</dbReference>
<dbReference type="EMBL" id="CAJNOE010000072">
    <property type="protein sequence ID" value="CAF0860635.1"/>
    <property type="molecule type" value="Genomic_DNA"/>
</dbReference>
<accession>A0A819U5J9</accession>
<reference evidence="4" key="1">
    <citation type="submission" date="2021-02" db="EMBL/GenBank/DDBJ databases">
        <authorList>
            <person name="Nowell W R."/>
        </authorList>
    </citation>
    <scope>NUCLEOTIDE SEQUENCE</scope>
</reference>
<evidence type="ECO:0000313" key="2">
    <source>
        <dbReference type="EMBL" id="CAF0860635.1"/>
    </source>
</evidence>
<evidence type="ECO:0000313" key="5">
    <source>
        <dbReference type="EMBL" id="CAF4136894.1"/>
    </source>
</evidence>
<dbReference type="EMBL" id="CAJNOG010000193">
    <property type="protein sequence ID" value="CAF1061337.1"/>
    <property type="molecule type" value="Genomic_DNA"/>
</dbReference>
<keyword evidence="1" id="KW-0732">Signal</keyword>
<dbReference type="Proteomes" id="UP000663845">
    <property type="component" value="Unassembled WGS sequence"/>
</dbReference>
<dbReference type="AlphaFoldDB" id="A0A819U5J9"/>